<dbReference type="PANTHER" id="PTHR43708:SF1">
    <property type="entry name" value="GALACTOSE_LACTOSE METABOLISM REGULATORY PROTEIN GAL80"/>
    <property type="match status" value="1"/>
</dbReference>
<protein>
    <submittedName>
        <fullName evidence="3">Uncharacterized protein</fullName>
    </submittedName>
</protein>
<dbReference type="SUPFAM" id="SSF51735">
    <property type="entry name" value="NAD(P)-binding Rossmann-fold domains"/>
    <property type="match status" value="1"/>
</dbReference>
<reference evidence="3 4" key="1">
    <citation type="submission" date="2015-01" db="EMBL/GenBank/DDBJ databases">
        <title>The Genome Sequence of Capronia semiimmersa CBS27337.</title>
        <authorList>
            <consortium name="The Broad Institute Genomics Platform"/>
            <person name="Cuomo C."/>
            <person name="de Hoog S."/>
            <person name="Gorbushina A."/>
            <person name="Stielow B."/>
            <person name="Teixiera M."/>
            <person name="Abouelleil A."/>
            <person name="Chapman S.B."/>
            <person name="Priest M."/>
            <person name="Young S.K."/>
            <person name="Wortman J."/>
            <person name="Nusbaum C."/>
            <person name="Birren B."/>
        </authorList>
    </citation>
    <scope>NUCLEOTIDE SEQUENCE [LARGE SCALE GENOMIC DNA]</scope>
    <source>
        <strain evidence="3 4">CBS 27337</strain>
    </source>
</reference>
<dbReference type="InterPro" id="IPR036291">
    <property type="entry name" value="NAD(P)-bd_dom_sf"/>
</dbReference>
<name>A0A0D2FPZ1_9EURO</name>
<accession>A0A0D2FPZ1</accession>
<proteinExistence type="predicted"/>
<dbReference type="AlphaFoldDB" id="A0A0D2FPZ1"/>
<evidence type="ECO:0000313" key="4">
    <source>
        <dbReference type="Proteomes" id="UP000054266"/>
    </source>
</evidence>
<dbReference type="STRING" id="5601.A0A0D2FPZ1"/>
<gene>
    <name evidence="3" type="ORF">PV04_04583</name>
</gene>
<dbReference type="PANTHER" id="PTHR43708">
    <property type="entry name" value="CONSERVED EXPRESSED OXIDOREDUCTASE (EUROFUNG)"/>
    <property type="match status" value="1"/>
</dbReference>
<dbReference type="Gene3D" id="3.30.360.10">
    <property type="entry name" value="Dihydrodipicolinate Reductase, domain 2"/>
    <property type="match status" value="1"/>
</dbReference>
<dbReference type="Pfam" id="PF22685">
    <property type="entry name" value="Gal80p_C-like"/>
    <property type="match status" value="1"/>
</dbReference>
<dbReference type="GO" id="GO:0000166">
    <property type="term" value="F:nucleotide binding"/>
    <property type="evidence" value="ECO:0007669"/>
    <property type="project" value="InterPro"/>
</dbReference>
<keyword evidence="4" id="KW-1185">Reference proteome</keyword>
<dbReference type="Proteomes" id="UP000054266">
    <property type="component" value="Unassembled WGS sequence"/>
</dbReference>
<evidence type="ECO:0000259" key="2">
    <source>
        <dbReference type="Pfam" id="PF22685"/>
    </source>
</evidence>
<feature type="domain" description="Gal80p-like C-terminal" evidence="2">
    <location>
        <begin position="144"/>
        <end position="291"/>
    </location>
</feature>
<dbReference type="EMBL" id="KN846958">
    <property type="protein sequence ID" value="KIW68655.1"/>
    <property type="molecule type" value="Genomic_DNA"/>
</dbReference>
<dbReference type="InterPro" id="IPR000683">
    <property type="entry name" value="Gfo/Idh/MocA-like_OxRdtase_N"/>
</dbReference>
<dbReference type="InterPro" id="IPR051317">
    <property type="entry name" value="Gfo/Idh/MocA_oxidoreduct"/>
</dbReference>
<evidence type="ECO:0000313" key="3">
    <source>
        <dbReference type="EMBL" id="KIW68655.1"/>
    </source>
</evidence>
<dbReference type="Gene3D" id="3.40.50.720">
    <property type="entry name" value="NAD(P)-binding Rossmann-like Domain"/>
    <property type="match status" value="1"/>
</dbReference>
<dbReference type="InterPro" id="IPR055080">
    <property type="entry name" value="Gal80p-like_C"/>
</dbReference>
<dbReference type="Pfam" id="PF01408">
    <property type="entry name" value="GFO_IDH_MocA"/>
    <property type="match status" value="1"/>
</dbReference>
<evidence type="ECO:0000259" key="1">
    <source>
        <dbReference type="Pfam" id="PF01408"/>
    </source>
</evidence>
<feature type="domain" description="Gfo/Idh/MocA-like oxidoreductase N-terminal" evidence="1">
    <location>
        <begin position="26"/>
        <end position="137"/>
    </location>
</feature>
<dbReference type="SUPFAM" id="SSF55347">
    <property type="entry name" value="Glyceraldehyde-3-phosphate dehydrogenase-like, C-terminal domain"/>
    <property type="match status" value="1"/>
</dbReference>
<dbReference type="HOGENOM" id="CLU_023194_25_2_1"/>
<organism evidence="3 4">
    <name type="scientific">Phialophora macrospora</name>
    <dbReference type="NCBI Taxonomy" id="1851006"/>
    <lineage>
        <taxon>Eukaryota</taxon>
        <taxon>Fungi</taxon>
        <taxon>Dikarya</taxon>
        <taxon>Ascomycota</taxon>
        <taxon>Pezizomycotina</taxon>
        <taxon>Eurotiomycetes</taxon>
        <taxon>Chaetothyriomycetidae</taxon>
        <taxon>Chaetothyriales</taxon>
        <taxon>Herpotrichiellaceae</taxon>
        <taxon>Phialophora</taxon>
    </lineage>
</organism>
<sequence length="382" mass="42119">MMKPIRVGFIGLNSSQNVQYAGAWGLSAHLPYLKQSEHYTITALCNSSQESAVKAIQLHGLDADKVKAYGDPESLANDPNVDIVVCSVKVTEHYKLVRPAVLAAKSVFCEWPLASNLTQMKELARTAEQKKTQTIVGLQGRNGPYVQAIRKNIGDGGSRLGQVLSTSLVSYTYIFGMANPTDLAYMTEIKNGGNLFTISGIHLLDTITAALGDIKSSNTILRNKRPTIPLVDSSSHVVEAAHPNSGPEHIFVQGELKGDIPFSFQVRGGPQFKDTPAFDWRIYCQRGEIRVFGDNQLWLAPGVKLQVYDFATQTVNEVDLQKFVEDNDKDDVAVRLGLQAPADNVARLYEAFAKGETEKYLDFKQSLKWAEFIQNAYIANGF</sequence>